<comment type="caution">
    <text evidence="13">The sequence shown here is derived from an EMBL/GenBank/DDBJ whole genome shotgun (WGS) entry which is preliminary data.</text>
</comment>
<dbReference type="InterPro" id="IPR050489">
    <property type="entry name" value="Tyr-tRNA_synthase"/>
</dbReference>
<dbReference type="GO" id="GO:0005737">
    <property type="term" value="C:cytoplasm"/>
    <property type="evidence" value="ECO:0007669"/>
    <property type="project" value="UniProtKB-SubCell"/>
</dbReference>
<dbReference type="EMBL" id="CATQJA010002626">
    <property type="protein sequence ID" value="CAJ0574073.1"/>
    <property type="molecule type" value="Genomic_DNA"/>
</dbReference>
<dbReference type="NCBIfam" id="NF006330">
    <property type="entry name" value="PRK08560.1"/>
    <property type="match status" value="1"/>
</dbReference>
<protein>
    <recommendedName>
        <fullName evidence="3 12">Tyrosine--tRNA ligase</fullName>
        <ecNumber evidence="3 12">6.1.1.1</ecNumber>
    </recommendedName>
    <alternativeName>
        <fullName evidence="10 12">Tyrosyl-tRNA synthetase</fullName>
    </alternativeName>
</protein>
<evidence type="ECO:0000256" key="7">
    <source>
        <dbReference type="ARBA" id="ARBA00022840"/>
    </source>
</evidence>
<evidence type="ECO:0000256" key="12">
    <source>
        <dbReference type="RuleBase" id="RU361234"/>
    </source>
</evidence>
<keyword evidence="4" id="KW-0963">Cytoplasm</keyword>
<dbReference type="GO" id="GO:0006437">
    <property type="term" value="P:tyrosyl-tRNA aminoacylation"/>
    <property type="evidence" value="ECO:0007669"/>
    <property type="project" value="InterPro"/>
</dbReference>
<evidence type="ECO:0000313" key="14">
    <source>
        <dbReference type="Proteomes" id="UP001177023"/>
    </source>
</evidence>
<evidence type="ECO:0000256" key="10">
    <source>
        <dbReference type="ARBA" id="ARBA00033323"/>
    </source>
</evidence>
<evidence type="ECO:0000256" key="6">
    <source>
        <dbReference type="ARBA" id="ARBA00022741"/>
    </source>
</evidence>
<dbReference type="PANTHER" id="PTHR46264:SF4">
    <property type="entry name" value="TYROSINE--TRNA LIGASE, CYTOPLASMIC"/>
    <property type="match status" value="1"/>
</dbReference>
<keyword evidence="7 12" id="KW-0067">ATP-binding</keyword>
<evidence type="ECO:0000256" key="11">
    <source>
        <dbReference type="ARBA" id="ARBA00048248"/>
    </source>
</evidence>
<accession>A0AA36CSK5</accession>
<evidence type="ECO:0000256" key="1">
    <source>
        <dbReference type="ARBA" id="ARBA00004496"/>
    </source>
</evidence>
<dbReference type="Gene3D" id="3.40.50.620">
    <property type="entry name" value="HUPs"/>
    <property type="match status" value="2"/>
</dbReference>
<dbReference type="InterPro" id="IPR002305">
    <property type="entry name" value="aa-tRNA-synth_Ic"/>
</dbReference>
<comment type="catalytic activity">
    <reaction evidence="11 12">
        <text>tRNA(Tyr) + L-tyrosine + ATP = L-tyrosyl-tRNA(Tyr) + AMP + diphosphate + H(+)</text>
        <dbReference type="Rhea" id="RHEA:10220"/>
        <dbReference type="Rhea" id="RHEA-COMP:9706"/>
        <dbReference type="Rhea" id="RHEA-COMP:9707"/>
        <dbReference type="ChEBI" id="CHEBI:15378"/>
        <dbReference type="ChEBI" id="CHEBI:30616"/>
        <dbReference type="ChEBI" id="CHEBI:33019"/>
        <dbReference type="ChEBI" id="CHEBI:58315"/>
        <dbReference type="ChEBI" id="CHEBI:78442"/>
        <dbReference type="ChEBI" id="CHEBI:78536"/>
        <dbReference type="ChEBI" id="CHEBI:456215"/>
        <dbReference type="EC" id="6.1.1.1"/>
    </reaction>
</comment>
<dbReference type="NCBIfam" id="TIGR00234">
    <property type="entry name" value="tyrS"/>
    <property type="match status" value="1"/>
</dbReference>
<comment type="similarity">
    <text evidence="2 12">Belongs to the class-I aminoacyl-tRNA synthetase family.</text>
</comment>
<sequence>MAESKAVELTAADQERQELITRNLQEVLGGDKLKEQLAKGKNIHVYWGTATTGKPHVGYLVPMRKIADFLQADIRVTILFADLHAFLDNMKSTWELLENRVIYYQHVIKALLQSLGVPIEKLHFVRGTEYQLSKEYTFDILRLCGQVTQRYALKAGAEVVKQVDSPLLSGLLYPLLQALDEQYLKVDGQFGGVDQRKIFILAEEQLPKLKLGKRWHLMNPMVPGLTGSKMSSSEENSKIDLLDAESIVRKKISGAACELGADDNGVLSFYQHVLLPIKLPAPVSLAGKEYHSFAEIKAAFEAQEVSADALKDYLSTFLSDLLTEVAEVDNTDVKLSDQGEAAYSKVVSNFKLSGSTTGLRKRLAGGEPIKLVVPVFCKGRFHLGYLAPLLHIKKLLSSGLNLESTLLLVDLIAFLDSEKVSWAARDGRAAYFKSTLQKVLEILGLEGKVKIERSAEDANNFSKEYVLEMYKMASVVTRDETDITEDTLLAGNLIPLIYALDVYYSGADAVLIGEDEEKLAHLAEKLWSNALGVAGPSQLLHQCVIGMDESKMSAKTPEGHIDPSDTAKQIKTKIARSFCEPQNVSRNVALELSRQLVFPLLDGQALEITRTPENGGSVSIENYEGLVKEFEVGSNPQFPLHPADLKSAVSGVVNKFCDELRPVITPAILAAAFPVNKGGKGGKKK</sequence>
<gene>
    <name evidence="13" type="ORF">MSPICULIGERA_LOCUS12414</name>
</gene>
<reference evidence="13" key="1">
    <citation type="submission" date="2023-06" db="EMBL/GenBank/DDBJ databases">
        <authorList>
            <person name="Delattre M."/>
        </authorList>
    </citation>
    <scope>NUCLEOTIDE SEQUENCE</scope>
    <source>
        <strain evidence="13">AF72</strain>
    </source>
</reference>
<feature type="non-terminal residue" evidence="13">
    <location>
        <position position="1"/>
    </location>
</feature>
<dbReference type="EC" id="6.1.1.1" evidence="3 12"/>
<keyword evidence="9 12" id="KW-0030">Aminoacyl-tRNA synthetase</keyword>
<dbReference type="InterPro" id="IPR014729">
    <property type="entry name" value="Rossmann-like_a/b/a_fold"/>
</dbReference>
<keyword evidence="8 12" id="KW-0648">Protein biosynthesis</keyword>
<keyword evidence="6 12" id="KW-0547">Nucleotide-binding</keyword>
<evidence type="ECO:0000256" key="5">
    <source>
        <dbReference type="ARBA" id="ARBA00022598"/>
    </source>
</evidence>
<name>A0AA36CSK5_9BILA</name>
<dbReference type="PANTHER" id="PTHR46264">
    <property type="entry name" value="TYROSINE-TRNA LIGASE"/>
    <property type="match status" value="1"/>
</dbReference>
<dbReference type="GO" id="GO:0005524">
    <property type="term" value="F:ATP binding"/>
    <property type="evidence" value="ECO:0007669"/>
    <property type="project" value="UniProtKB-KW"/>
</dbReference>
<dbReference type="GO" id="GO:0004831">
    <property type="term" value="F:tyrosine-tRNA ligase activity"/>
    <property type="evidence" value="ECO:0007669"/>
    <property type="project" value="UniProtKB-EC"/>
</dbReference>
<dbReference type="AlphaFoldDB" id="A0AA36CSK5"/>
<dbReference type="FunFam" id="3.40.50.620:FF:000040">
    <property type="entry name" value="Tyrosine--tRNA ligase"/>
    <property type="match status" value="1"/>
</dbReference>
<dbReference type="Gene3D" id="1.10.240.10">
    <property type="entry name" value="Tyrosyl-Transfer RNA Synthetase"/>
    <property type="match status" value="2"/>
</dbReference>
<dbReference type="InterPro" id="IPR002307">
    <property type="entry name" value="Tyr-tRNA-ligase"/>
</dbReference>
<organism evidence="13 14">
    <name type="scientific">Mesorhabditis spiculigera</name>
    <dbReference type="NCBI Taxonomy" id="96644"/>
    <lineage>
        <taxon>Eukaryota</taxon>
        <taxon>Metazoa</taxon>
        <taxon>Ecdysozoa</taxon>
        <taxon>Nematoda</taxon>
        <taxon>Chromadorea</taxon>
        <taxon>Rhabditida</taxon>
        <taxon>Rhabditina</taxon>
        <taxon>Rhabditomorpha</taxon>
        <taxon>Rhabditoidea</taxon>
        <taxon>Rhabditidae</taxon>
        <taxon>Mesorhabditinae</taxon>
        <taxon>Mesorhabditis</taxon>
    </lineage>
</organism>
<keyword evidence="5 12" id="KW-0436">Ligase</keyword>
<proteinExistence type="inferred from homology"/>
<dbReference type="Proteomes" id="UP001177023">
    <property type="component" value="Unassembled WGS sequence"/>
</dbReference>
<evidence type="ECO:0000256" key="8">
    <source>
        <dbReference type="ARBA" id="ARBA00022917"/>
    </source>
</evidence>
<dbReference type="PRINTS" id="PR01040">
    <property type="entry name" value="TRNASYNTHTYR"/>
</dbReference>
<evidence type="ECO:0000313" key="13">
    <source>
        <dbReference type="EMBL" id="CAJ0574073.1"/>
    </source>
</evidence>
<comment type="subcellular location">
    <subcellularLocation>
        <location evidence="1">Cytoplasm</location>
    </subcellularLocation>
</comment>
<keyword evidence="14" id="KW-1185">Reference proteome</keyword>
<evidence type="ECO:0000256" key="3">
    <source>
        <dbReference type="ARBA" id="ARBA00013160"/>
    </source>
</evidence>
<dbReference type="Pfam" id="PF00579">
    <property type="entry name" value="tRNA-synt_1b"/>
    <property type="match status" value="2"/>
</dbReference>
<evidence type="ECO:0000256" key="9">
    <source>
        <dbReference type="ARBA" id="ARBA00023146"/>
    </source>
</evidence>
<evidence type="ECO:0000256" key="4">
    <source>
        <dbReference type="ARBA" id="ARBA00022490"/>
    </source>
</evidence>
<dbReference type="SUPFAM" id="SSF52374">
    <property type="entry name" value="Nucleotidylyl transferase"/>
    <property type="match status" value="2"/>
</dbReference>
<evidence type="ECO:0000256" key="2">
    <source>
        <dbReference type="ARBA" id="ARBA00005594"/>
    </source>
</evidence>